<reference evidence="2 3" key="1">
    <citation type="journal article" date="2020" name="Nature">
        <title>Six reference-quality genomes reveal evolution of bat adaptations.</title>
        <authorList>
            <person name="Jebb D."/>
            <person name="Huang Z."/>
            <person name="Pippel M."/>
            <person name="Hughes G.M."/>
            <person name="Lavrichenko K."/>
            <person name="Devanna P."/>
            <person name="Winkler S."/>
            <person name="Jermiin L.S."/>
            <person name="Skirmuntt E.C."/>
            <person name="Katzourakis A."/>
            <person name="Burkitt-Gray L."/>
            <person name="Ray D.A."/>
            <person name="Sullivan K.A.M."/>
            <person name="Roscito J.G."/>
            <person name="Kirilenko B.M."/>
            <person name="Davalos L.M."/>
            <person name="Corthals A.P."/>
            <person name="Power M.L."/>
            <person name="Jones G."/>
            <person name="Ransome R.D."/>
            <person name="Dechmann D.K.N."/>
            <person name="Locatelli A.G."/>
            <person name="Puechmaille S.J."/>
            <person name="Fedrigo O."/>
            <person name="Jarvis E.D."/>
            <person name="Hiller M."/>
            <person name="Vernes S.C."/>
            <person name="Myers E.W."/>
            <person name="Teeling E.C."/>
        </authorList>
    </citation>
    <scope>NUCLEOTIDE SEQUENCE [LARGE SCALE GENOMIC DNA]</scope>
    <source>
        <strain evidence="2">MMolMol1</strain>
        <tissue evidence="2">Muscle</tissue>
    </source>
</reference>
<dbReference type="InParanoid" id="A0A7J8DQ65"/>
<dbReference type="Proteomes" id="UP000550707">
    <property type="component" value="Unassembled WGS sequence"/>
</dbReference>
<accession>A0A7J8DQ65</accession>
<dbReference type="EMBL" id="JACASF010000017">
    <property type="protein sequence ID" value="KAF6425261.1"/>
    <property type="molecule type" value="Genomic_DNA"/>
</dbReference>
<protein>
    <submittedName>
        <fullName evidence="2">Uncharacterized protein</fullName>
    </submittedName>
</protein>
<organism evidence="2 3">
    <name type="scientific">Molossus molossus</name>
    <name type="common">Pallas' mastiff bat</name>
    <name type="synonym">Vespertilio molossus</name>
    <dbReference type="NCBI Taxonomy" id="27622"/>
    <lineage>
        <taxon>Eukaryota</taxon>
        <taxon>Metazoa</taxon>
        <taxon>Chordata</taxon>
        <taxon>Craniata</taxon>
        <taxon>Vertebrata</taxon>
        <taxon>Euteleostomi</taxon>
        <taxon>Mammalia</taxon>
        <taxon>Eutheria</taxon>
        <taxon>Laurasiatheria</taxon>
        <taxon>Chiroptera</taxon>
        <taxon>Yangochiroptera</taxon>
        <taxon>Molossidae</taxon>
        <taxon>Molossus</taxon>
    </lineage>
</organism>
<keyword evidence="3" id="KW-1185">Reference proteome</keyword>
<evidence type="ECO:0000256" key="1">
    <source>
        <dbReference type="SAM" id="MobiDB-lite"/>
    </source>
</evidence>
<dbReference type="AlphaFoldDB" id="A0A7J8DQ65"/>
<name>A0A7J8DQ65_MOLMO</name>
<sequence length="163" mass="17728">MSSFFTFSTRGRGHSSAPDGFPAPTVPRGQRLCEMRADSCSWIRSPRMLSPCHGDRALQRLPCGLPPCPPWAVPVRARAPAELLQPPCSLQLSGAGSASASASLQVSPPPRRLSDQFVQNTPLESPFFQSTYNSLLYLVCVCFCEKIQFSPGRFGSVFRASAH</sequence>
<comment type="caution">
    <text evidence="2">The sequence shown here is derived from an EMBL/GenBank/DDBJ whole genome shotgun (WGS) entry which is preliminary data.</text>
</comment>
<gene>
    <name evidence="2" type="ORF">HJG59_009301</name>
</gene>
<feature type="region of interest" description="Disordered" evidence="1">
    <location>
        <begin position="1"/>
        <end position="25"/>
    </location>
</feature>
<evidence type="ECO:0000313" key="2">
    <source>
        <dbReference type="EMBL" id="KAF6425261.1"/>
    </source>
</evidence>
<proteinExistence type="predicted"/>
<evidence type="ECO:0000313" key="3">
    <source>
        <dbReference type="Proteomes" id="UP000550707"/>
    </source>
</evidence>